<dbReference type="AlphaFoldDB" id="A0A926D966"/>
<evidence type="ECO:0000256" key="7">
    <source>
        <dbReference type="ARBA" id="ARBA00035294"/>
    </source>
</evidence>
<dbReference type="PANTHER" id="PTHR21011:SF1">
    <property type="entry name" value="SMALL RIBOSOMAL SUBUNIT PROTEIN BS6M"/>
    <property type="match status" value="1"/>
</dbReference>
<dbReference type="SUPFAM" id="SSF54995">
    <property type="entry name" value="Ribosomal protein S6"/>
    <property type="match status" value="1"/>
</dbReference>
<evidence type="ECO:0000256" key="2">
    <source>
        <dbReference type="ARBA" id="ARBA00022730"/>
    </source>
</evidence>
<dbReference type="PANTHER" id="PTHR21011">
    <property type="entry name" value="MITOCHONDRIAL 28S RIBOSOMAL PROTEIN S6"/>
    <property type="match status" value="1"/>
</dbReference>
<keyword evidence="11" id="KW-1185">Reference proteome</keyword>
<keyword evidence="5 8" id="KW-0687">Ribonucleoprotein</keyword>
<evidence type="ECO:0000313" key="11">
    <source>
        <dbReference type="Proteomes" id="UP000651482"/>
    </source>
</evidence>
<dbReference type="NCBIfam" id="TIGR00166">
    <property type="entry name" value="S6"/>
    <property type="match status" value="1"/>
</dbReference>
<dbReference type="GO" id="GO:0006412">
    <property type="term" value="P:translation"/>
    <property type="evidence" value="ECO:0007669"/>
    <property type="project" value="UniProtKB-UniRule"/>
</dbReference>
<keyword evidence="3 8" id="KW-0694">RNA-binding</keyword>
<dbReference type="GO" id="GO:0005840">
    <property type="term" value="C:ribosome"/>
    <property type="evidence" value="ECO:0007669"/>
    <property type="project" value="UniProtKB-KW"/>
</dbReference>
<dbReference type="PROSITE" id="PS01048">
    <property type="entry name" value="RIBOSOMAL_S6"/>
    <property type="match status" value="1"/>
</dbReference>
<keyword evidence="4 8" id="KW-0689">Ribosomal protein</keyword>
<dbReference type="InterPro" id="IPR014717">
    <property type="entry name" value="Transl_elong_EF1B/ribsomal_bS6"/>
</dbReference>
<dbReference type="GO" id="GO:0070181">
    <property type="term" value="F:small ribosomal subunit rRNA binding"/>
    <property type="evidence" value="ECO:0007669"/>
    <property type="project" value="TreeGrafter"/>
</dbReference>
<feature type="region of interest" description="Disordered" evidence="9">
    <location>
        <begin position="100"/>
        <end position="127"/>
    </location>
</feature>
<dbReference type="GO" id="GO:1990904">
    <property type="term" value="C:ribonucleoprotein complex"/>
    <property type="evidence" value="ECO:0007669"/>
    <property type="project" value="UniProtKB-KW"/>
</dbReference>
<dbReference type="InterPro" id="IPR000529">
    <property type="entry name" value="Ribosomal_bS6"/>
</dbReference>
<evidence type="ECO:0000256" key="8">
    <source>
        <dbReference type="HAMAP-Rule" id="MF_00360"/>
    </source>
</evidence>
<proteinExistence type="inferred from homology"/>
<dbReference type="GO" id="GO:0003735">
    <property type="term" value="F:structural constituent of ribosome"/>
    <property type="evidence" value="ECO:0007669"/>
    <property type="project" value="InterPro"/>
</dbReference>
<evidence type="ECO:0000256" key="9">
    <source>
        <dbReference type="SAM" id="MobiDB-lite"/>
    </source>
</evidence>
<dbReference type="Pfam" id="PF01250">
    <property type="entry name" value="Ribosomal_S6"/>
    <property type="match status" value="1"/>
</dbReference>
<evidence type="ECO:0000256" key="4">
    <source>
        <dbReference type="ARBA" id="ARBA00022980"/>
    </source>
</evidence>
<protein>
    <recommendedName>
        <fullName evidence="7 8">Small ribosomal subunit protein bS6</fullName>
    </recommendedName>
</protein>
<evidence type="ECO:0000256" key="3">
    <source>
        <dbReference type="ARBA" id="ARBA00022884"/>
    </source>
</evidence>
<dbReference type="InterPro" id="IPR020815">
    <property type="entry name" value="Ribosomal_bS6_CS"/>
</dbReference>
<gene>
    <name evidence="8" type="primary">rpsF</name>
    <name evidence="10" type="ORF">IAG03_01495</name>
</gene>
<organism evidence="10 11">
    <name type="scientific">Yeguia hominis</name>
    <dbReference type="NCBI Taxonomy" id="2763662"/>
    <lineage>
        <taxon>Bacteria</taxon>
        <taxon>Bacillati</taxon>
        <taxon>Bacillota</taxon>
        <taxon>Clostridia</taxon>
        <taxon>Eubacteriales</taxon>
        <taxon>Yeguiaceae</taxon>
        <taxon>Yeguia</taxon>
    </lineage>
</organism>
<reference evidence="10" key="1">
    <citation type="submission" date="2020-08" db="EMBL/GenBank/DDBJ databases">
        <title>Genome public.</title>
        <authorList>
            <person name="Liu C."/>
            <person name="Sun Q."/>
        </authorList>
    </citation>
    <scope>NUCLEOTIDE SEQUENCE</scope>
    <source>
        <strain evidence="10">NSJ-40</strain>
    </source>
</reference>
<dbReference type="InterPro" id="IPR035980">
    <property type="entry name" value="Ribosomal_bS6_sf"/>
</dbReference>
<dbReference type="InterPro" id="IPR020814">
    <property type="entry name" value="Ribosomal_S6_plastid/chlpt"/>
</dbReference>
<sequence length="127" mass="14157">MAEVKHSYETVFIVSMNQGEEGIAALVTKFKDLIAAHGTVESVDEWGKRRLAYPIAKQAEGYYTLINFQSNPEFTAELDRIYKITDGILRSLIIKKDERKLKPQKAEEKAPAAEAAQASEEAPEAAE</sequence>
<dbReference type="HAMAP" id="MF_00360">
    <property type="entry name" value="Ribosomal_bS6"/>
    <property type="match status" value="1"/>
</dbReference>
<feature type="compositionally biased region" description="Basic and acidic residues" evidence="9">
    <location>
        <begin position="100"/>
        <end position="111"/>
    </location>
</feature>
<comment type="function">
    <text evidence="6 8">Binds together with bS18 to 16S ribosomal RNA.</text>
</comment>
<dbReference type="GO" id="GO:0005737">
    <property type="term" value="C:cytoplasm"/>
    <property type="evidence" value="ECO:0007669"/>
    <property type="project" value="UniProtKB-ARBA"/>
</dbReference>
<dbReference type="Proteomes" id="UP000651482">
    <property type="component" value="Unassembled WGS sequence"/>
</dbReference>
<evidence type="ECO:0000256" key="1">
    <source>
        <dbReference type="ARBA" id="ARBA00009512"/>
    </source>
</evidence>
<evidence type="ECO:0000256" key="5">
    <source>
        <dbReference type="ARBA" id="ARBA00023274"/>
    </source>
</evidence>
<name>A0A926D966_9FIRM</name>
<keyword evidence="2 8" id="KW-0699">rRNA-binding</keyword>
<evidence type="ECO:0000256" key="6">
    <source>
        <dbReference type="ARBA" id="ARBA00035104"/>
    </source>
</evidence>
<accession>A0A926D966</accession>
<dbReference type="Gene3D" id="3.30.70.60">
    <property type="match status" value="1"/>
</dbReference>
<comment type="similarity">
    <text evidence="1 8">Belongs to the bacterial ribosomal protein bS6 family.</text>
</comment>
<comment type="caution">
    <text evidence="10">The sequence shown here is derived from an EMBL/GenBank/DDBJ whole genome shotgun (WGS) entry which is preliminary data.</text>
</comment>
<dbReference type="RefSeq" id="WP_249317914.1">
    <property type="nucleotide sequence ID" value="NZ_JACRSN010000002.1"/>
</dbReference>
<dbReference type="EMBL" id="JACRSN010000002">
    <property type="protein sequence ID" value="MBC8532695.1"/>
    <property type="molecule type" value="Genomic_DNA"/>
</dbReference>
<evidence type="ECO:0000313" key="10">
    <source>
        <dbReference type="EMBL" id="MBC8532695.1"/>
    </source>
</evidence>
<dbReference type="CDD" id="cd00473">
    <property type="entry name" value="bS6"/>
    <property type="match status" value="1"/>
</dbReference>